<name>A0A0H3J4C0_CAUVN</name>
<dbReference type="KEGG" id="ccs:CCNA_03994"/>
<accession>A0A0H3J4C0</accession>
<evidence type="ECO:0000313" key="2">
    <source>
        <dbReference type="EMBL" id="AHI88597.1"/>
    </source>
</evidence>
<dbReference type="GeneID" id="18668965"/>
<dbReference type="AlphaFoldDB" id="A0A0H3J4C0"/>
<keyword evidence="3" id="KW-1185">Reference proteome</keyword>
<evidence type="ECO:0000256" key="1">
    <source>
        <dbReference type="SAM" id="MobiDB-lite"/>
    </source>
</evidence>
<dbReference type="RefSeq" id="WP_024265960.1">
    <property type="nucleotide sequence ID" value="NC_011916.1"/>
</dbReference>
<gene>
    <name evidence="2" type="ordered locus">CCNA_03994</name>
</gene>
<protein>
    <submittedName>
        <fullName evidence="2">Uncharacterized protein</fullName>
    </submittedName>
</protein>
<evidence type="ECO:0000313" key="3">
    <source>
        <dbReference type="Proteomes" id="UP000001364"/>
    </source>
</evidence>
<feature type="region of interest" description="Disordered" evidence="1">
    <location>
        <begin position="1"/>
        <end position="33"/>
    </location>
</feature>
<dbReference type="RefSeq" id="YP_009020566.1">
    <property type="nucleotide sequence ID" value="NC_011916.1"/>
</dbReference>
<dbReference type="EMBL" id="CP001340">
    <property type="protein sequence ID" value="AHI88597.1"/>
    <property type="molecule type" value="Genomic_DNA"/>
</dbReference>
<dbReference type="Proteomes" id="UP000001364">
    <property type="component" value="Chromosome"/>
</dbReference>
<proteinExistence type="predicted"/>
<reference evidence="2 3" key="1">
    <citation type="journal article" date="2010" name="J. Bacteriol.">
        <title>The genetic basis of laboratory adaptation in Caulobacter crescentus.</title>
        <authorList>
            <person name="Marks M.E."/>
            <person name="Castro-Rojas C.M."/>
            <person name="Teiling C."/>
            <person name="Du L."/>
            <person name="Kapatral V."/>
            <person name="Walunas T.L."/>
            <person name="Crosson S."/>
        </authorList>
    </citation>
    <scope>NUCLEOTIDE SEQUENCE [LARGE SCALE GENOMIC DNA]</scope>
    <source>
        <strain evidence="3">NA1000 / CB15N</strain>
    </source>
</reference>
<dbReference type="HOGENOM" id="CLU_2988195_0_0_5"/>
<sequence length="57" mass="6229">MSNDRAVVPRAYQPMSARGVTTMPENRKAGTCQSVQTRPRIVPAKSGDQRSSIRGRA</sequence>
<organism evidence="2 3">
    <name type="scientific">Caulobacter vibrioides (strain NA1000 / CB15N)</name>
    <name type="common">Caulobacter crescentus</name>
    <dbReference type="NCBI Taxonomy" id="565050"/>
    <lineage>
        <taxon>Bacteria</taxon>
        <taxon>Pseudomonadati</taxon>
        <taxon>Pseudomonadota</taxon>
        <taxon>Alphaproteobacteria</taxon>
        <taxon>Caulobacterales</taxon>
        <taxon>Caulobacteraceae</taxon>
        <taxon>Caulobacter</taxon>
    </lineage>
</organism>